<evidence type="ECO:0000313" key="2">
    <source>
        <dbReference type="EMBL" id="BFO14207.1"/>
    </source>
</evidence>
<reference evidence="2" key="1">
    <citation type="submission" date="2024-06" db="EMBL/GenBank/DDBJ databases">
        <authorList>
            <consortium name="consrtm"/>
            <person name="Uemura M."/>
            <person name="Terahara T."/>
        </authorList>
    </citation>
    <scope>NUCLEOTIDE SEQUENCE</scope>
    <source>
        <strain evidence="2">KM77-8</strain>
    </source>
</reference>
<dbReference type="InterPro" id="IPR043917">
    <property type="entry name" value="DUF5753"/>
</dbReference>
<dbReference type="CDD" id="cd00093">
    <property type="entry name" value="HTH_XRE"/>
    <property type="match status" value="1"/>
</dbReference>
<name>A0AAT9H9Y4_9ACTN</name>
<dbReference type="GO" id="GO:0003677">
    <property type="term" value="F:DNA binding"/>
    <property type="evidence" value="ECO:0007669"/>
    <property type="project" value="InterPro"/>
</dbReference>
<dbReference type="AlphaFoldDB" id="A0AAT9H9Y4"/>
<dbReference type="EMBL" id="AP035768">
    <property type="protein sequence ID" value="BFO14207.1"/>
    <property type="molecule type" value="Genomic_DNA"/>
</dbReference>
<gene>
    <name evidence="2" type="ORF">SHKM778_05950</name>
</gene>
<dbReference type="InterPro" id="IPR010982">
    <property type="entry name" value="Lambda_DNA-bd_dom_sf"/>
</dbReference>
<accession>A0AAT9H9Y4</accession>
<organism evidence="2">
    <name type="scientific">Streptomyces haneummycinicus</name>
    <dbReference type="NCBI Taxonomy" id="3074435"/>
    <lineage>
        <taxon>Bacteria</taxon>
        <taxon>Bacillati</taxon>
        <taxon>Actinomycetota</taxon>
        <taxon>Actinomycetes</taxon>
        <taxon>Kitasatosporales</taxon>
        <taxon>Streptomycetaceae</taxon>
        <taxon>Streptomyces</taxon>
    </lineage>
</organism>
<proteinExistence type="predicted"/>
<dbReference type="InterPro" id="IPR001387">
    <property type="entry name" value="Cro/C1-type_HTH"/>
</dbReference>
<dbReference type="Pfam" id="PF13560">
    <property type="entry name" value="HTH_31"/>
    <property type="match status" value="1"/>
</dbReference>
<dbReference type="PROSITE" id="PS50943">
    <property type="entry name" value="HTH_CROC1"/>
    <property type="match status" value="1"/>
</dbReference>
<feature type="domain" description="HTH cro/C1-type" evidence="1">
    <location>
        <begin position="24"/>
        <end position="64"/>
    </location>
</feature>
<evidence type="ECO:0000259" key="1">
    <source>
        <dbReference type="PROSITE" id="PS50943"/>
    </source>
</evidence>
<sequence>MSGWEAGLDDEEAGAVMRTVTRQLKLWREAAGLTQAEFGAAIKYGEELVSCVERGRRIPRPEYLDAADEVLGAGGKISAMKKDVAEVRYPKKVRDLKNLEAEAVELCAYNNSVIHGLLQIKEYARGIFNARRPGFTEAEVDQQVEARLARQEILDLMTGRRVFSFVQCESTLRRPIGGRMVLRQQLERLLQVAQWRNVDLQILPLDREENSGTDGSFRLLKLRDGATVAFSEAPLSSRVMTDPKDTTVLDIRYGVLRAQALSPQDSLAFIEKVLGETTR</sequence>
<protein>
    <submittedName>
        <fullName evidence="2">Helix-turn-helix transcriptional regulator</fullName>
    </submittedName>
</protein>
<reference evidence="2" key="2">
    <citation type="submission" date="2024-07" db="EMBL/GenBank/DDBJ databases">
        <title>Streptomyces haneummycinica sp. nov., a new antibiotic-producing actinobacterium isolated from marine sediment.</title>
        <authorList>
            <person name="Uemura M."/>
            <person name="Hamada M."/>
            <person name="Hirano S."/>
            <person name="Kobayashi K."/>
            <person name="Ohshiro T."/>
            <person name="Kobayashi T."/>
            <person name="Terahara T."/>
        </authorList>
    </citation>
    <scope>NUCLEOTIDE SEQUENCE</scope>
    <source>
        <strain evidence="2">KM77-8</strain>
    </source>
</reference>
<dbReference type="SUPFAM" id="SSF47413">
    <property type="entry name" value="lambda repressor-like DNA-binding domains"/>
    <property type="match status" value="1"/>
</dbReference>
<dbReference type="Gene3D" id="1.10.260.40">
    <property type="entry name" value="lambda repressor-like DNA-binding domains"/>
    <property type="match status" value="1"/>
</dbReference>
<dbReference type="SMART" id="SM00530">
    <property type="entry name" value="HTH_XRE"/>
    <property type="match status" value="1"/>
</dbReference>
<dbReference type="Pfam" id="PF19054">
    <property type="entry name" value="DUF5753"/>
    <property type="match status" value="1"/>
</dbReference>